<dbReference type="STRING" id="1475481.GCA_000953855_01464"/>
<sequence length="115" mass="12574">MSEQRRARRKHVAEVIEVGNAITGAPMGRIGNLSRTGLMLISHEPVREDALYQLSFALPAPNGRMRTLEVGVHEQWSEPAAVPGQYWAGFRIIALGEDDAAVLDAWLADSAHTSL</sequence>
<accession>A0A0K8QP11</accession>
<dbReference type="AlphaFoldDB" id="A0A0K8QP11"/>
<dbReference type="OrthoDB" id="5625505at2"/>
<name>A0A0K8QP11_9GAMM</name>
<evidence type="ECO:0000313" key="3">
    <source>
        <dbReference type="Proteomes" id="UP000253740"/>
    </source>
</evidence>
<dbReference type="EMBL" id="DF970189">
    <property type="protein sequence ID" value="GAP66137.1"/>
    <property type="molecule type" value="Genomic_DNA"/>
</dbReference>
<dbReference type="EMBL" id="DF952380">
    <property type="protein sequence ID" value="GAN45387.1"/>
    <property type="molecule type" value="Genomic_DNA"/>
</dbReference>
<evidence type="ECO:0000313" key="1">
    <source>
        <dbReference type="EMBL" id="GAN45387.1"/>
    </source>
</evidence>
<dbReference type="Proteomes" id="UP000253740">
    <property type="component" value="Unassembled WGS sequence"/>
</dbReference>
<evidence type="ECO:0000313" key="2">
    <source>
        <dbReference type="EMBL" id="GAP66137.1"/>
    </source>
</evidence>
<organism evidence="2">
    <name type="scientific">Mizugakiibacter sediminis</name>
    <dbReference type="NCBI Taxonomy" id="1475481"/>
    <lineage>
        <taxon>Bacteria</taxon>
        <taxon>Pseudomonadati</taxon>
        <taxon>Pseudomonadota</taxon>
        <taxon>Gammaproteobacteria</taxon>
        <taxon>Lysobacterales</taxon>
        <taxon>Rhodanobacteraceae</taxon>
        <taxon>Mizugakiibacter</taxon>
    </lineage>
</organism>
<reference evidence="2" key="2">
    <citation type="submission" date="2015-08" db="EMBL/GenBank/DDBJ databases">
        <title>Complete DNA Sequence of Pseudomonas syringae pv. actinidiae, the Causal Agent of Kiwifruit Canker Disease.</title>
        <authorList>
            <person name="Rikkerink E.H.A."/>
            <person name="Fineran P.C."/>
        </authorList>
    </citation>
    <scope>NUCLEOTIDE SEQUENCE</scope>
    <source>
        <strain evidence="2">SkMP5</strain>
    </source>
</reference>
<reference evidence="1" key="1">
    <citation type="submission" date="2015-03" db="EMBL/GenBank/DDBJ databases">
        <title>Draft genome sequence of Mizugakiibacter sediminis skMP5.</title>
        <authorList>
            <person name="Watanabe T."/>
            <person name="Kojima H."/>
            <person name="Fukui M."/>
        </authorList>
    </citation>
    <scope>NUCLEOTIDE SEQUENCE</scope>
    <source>
        <strain evidence="1">SkMP5</strain>
    </source>
</reference>
<gene>
    <name evidence="1" type="ORF">MBSD_1934</name>
    <name evidence="2" type="ORF">MBSD_n1439</name>
</gene>
<keyword evidence="3" id="KW-1185">Reference proteome</keyword>
<dbReference type="RefSeq" id="WP_062536548.1">
    <property type="nucleotide sequence ID" value="NZ_DF970189.1"/>
</dbReference>
<protein>
    <submittedName>
        <fullName evidence="1">Pilus biosynthesis protein PilZ</fullName>
    </submittedName>
</protein>
<dbReference type="HOGENOM" id="CLU_141633_2_0_6"/>
<proteinExistence type="predicted"/>